<dbReference type="EMBL" id="JAVDYD010000001">
    <property type="protein sequence ID" value="MDR7341231.1"/>
    <property type="molecule type" value="Genomic_DNA"/>
</dbReference>
<dbReference type="InterPro" id="IPR000843">
    <property type="entry name" value="HTH_LacI"/>
</dbReference>
<dbReference type="PROSITE" id="PS50932">
    <property type="entry name" value="HTH_LACI_2"/>
    <property type="match status" value="1"/>
</dbReference>
<keyword evidence="8" id="KW-1185">Reference proteome</keyword>
<dbReference type="CDD" id="cd01392">
    <property type="entry name" value="HTH_LacI"/>
    <property type="match status" value="1"/>
</dbReference>
<sequence length="335" mass="35335">MGKAGRNPTISDVAELAGVSVPTVSRVLTGAVKVSPAKRALVEAAIAELNYRPSAAARVLVSRKSRTIAVIAGNTSRYGYAETIRGIEIAARAEGYTVMIAVVESADDEEVDRAVSAVQTQTLAGIVVLKFDPPGAAALRKLGADVPRVALSGTRETGVPQAVLDEAAAAEELTEYLLGLGHRTVHHVRVPPSRRVDGRTSGWRRALRKADAPVPPVHDATWEPLSGVPIGRALAADPEVTAVFCGNDEIAMGVMRGIVEAGRRVPEDISVAGFDDHPLAELWSPPLTTVAQDFAALGTRGFQLLLESMNDEGAGRYSSERPKIVYRASTAAPGR</sequence>
<dbReference type="Proteomes" id="UP001183604">
    <property type="component" value="Unassembled WGS sequence"/>
</dbReference>
<evidence type="ECO:0000313" key="8">
    <source>
        <dbReference type="Proteomes" id="UP001183604"/>
    </source>
</evidence>
<dbReference type="InterPro" id="IPR046335">
    <property type="entry name" value="LacI/GalR-like_sensor"/>
</dbReference>
<reference evidence="5" key="1">
    <citation type="submission" date="2022-12" db="EMBL/GenBank/DDBJ databases">
        <title>Gycomyces niveus sp.nov., a novel actinomycete isolated from soil in Shouguang.</title>
        <authorList>
            <person name="Yang X."/>
        </authorList>
    </citation>
    <scope>NUCLEOTIDE SEQUENCE</scope>
    <source>
        <strain evidence="5">DSM 44724</strain>
    </source>
</reference>
<gene>
    <name evidence="6" type="ORF">J2S69_004950</name>
    <name evidence="5" type="ORF">O2L01_02170</name>
</gene>
<dbReference type="SUPFAM" id="SSF53822">
    <property type="entry name" value="Periplasmic binding protein-like I"/>
    <property type="match status" value="1"/>
</dbReference>
<dbReference type="Proteomes" id="UP001145799">
    <property type="component" value="Unassembled WGS sequence"/>
</dbReference>
<dbReference type="InterPro" id="IPR010982">
    <property type="entry name" value="Lambda_DNA-bd_dom_sf"/>
</dbReference>
<organism evidence="5 7">
    <name type="scientific">Glycomyces lechevalierae</name>
    <dbReference type="NCBI Taxonomy" id="256034"/>
    <lineage>
        <taxon>Bacteria</taxon>
        <taxon>Bacillati</taxon>
        <taxon>Actinomycetota</taxon>
        <taxon>Actinomycetes</taxon>
        <taxon>Glycomycetales</taxon>
        <taxon>Glycomycetaceae</taxon>
        <taxon>Glycomyces</taxon>
    </lineage>
</organism>
<proteinExistence type="predicted"/>
<evidence type="ECO:0000256" key="1">
    <source>
        <dbReference type="ARBA" id="ARBA00023015"/>
    </source>
</evidence>
<dbReference type="GO" id="GO:0003700">
    <property type="term" value="F:DNA-binding transcription factor activity"/>
    <property type="evidence" value="ECO:0007669"/>
    <property type="project" value="TreeGrafter"/>
</dbReference>
<dbReference type="PANTHER" id="PTHR30146">
    <property type="entry name" value="LACI-RELATED TRANSCRIPTIONAL REPRESSOR"/>
    <property type="match status" value="1"/>
</dbReference>
<dbReference type="PANTHER" id="PTHR30146:SF109">
    <property type="entry name" value="HTH-TYPE TRANSCRIPTIONAL REGULATOR GALS"/>
    <property type="match status" value="1"/>
</dbReference>
<dbReference type="Gene3D" id="1.10.260.40">
    <property type="entry name" value="lambda repressor-like DNA-binding domains"/>
    <property type="match status" value="1"/>
</dbReference>
<name>A0A9X3SW96_9ACTN</name>
<dbReference type="PROSITE" id="PS00356">
    <property type="entry name" value="HTH_LACI_1"/>
    <property type="match status" value="1"/>
</dbReference>
<dbReference type="GO" id="GO:0000976">
    <property type="term" value="F:transcription cis-regulatory region binding"/>
    <property type="evidence" value="ECO:0007669"/>
    <property type="project" value="TreeGrafter"/>
</dbReference>
<dbReference type="RefSeq" id="WP_270120024.1">
    <property type="nucleotide sequence ID" value="NZ_BAAAOM010000001.1"/>
</dbReference>
<dbReference type="SUPFAM" id="SSF47413">
    <property type="entry name" value="lambda repressor-like DNA-binding domains"/>
    <property type="match status" value="1"/>
</dbReference>
<accession>A0A9X3SW96</accession>
<keyword evidence="2 5" id="KW-0238">DNA-binding</keyword>
<evidence type="ECO:0000313" key="6">
    <source>
        <dbReference type="EMBL" id="MDR7341231.1"/>
    </source>
</evidence>
<evidence type="ECO:0000313" key="5">
    <source>
        <dbReference type="EMBL" id="MDA1383776.1"/>
    </source>
</evidence>
<evidence type="ECO:0000259" key="4">
    <source>
        <dbReference type="PROSITE" id="PS50932"/>
    </source>
</evidence>
<dbReference type="Pfam" id="PF13377">
    <property type="entry name" value="Peripla_BP_3"/>
    <property type="match status" value="1"/>
</dbReference>
<keyword evidence="3" id="KW-0804">Transcription</keyword>
<dbReference type="Pfam" id="PF00356">
    <property type="entry name" value="LacI"/>
    <property type="match status" value="1"/>
</dbReference>
<dbReference type="InterPro" id="IPR028082">
    <property type="entry name" value="Peripla_BP_I"/>
</dbReference>
<evidence type="ECO:0000256" key="2">
    <source>
        <dbReference type="ARBA" id="ARBA00023125"/>
    </source>
</evidence>
<keyword evidence="1" id="KW-0805">Transcription regulation</keyword>
<dbReference type="CDD" id="cd01574">
    <property type="entry name" value="PBP1_LacI"/>
    <property type="match status" value="1"/>
</dbReference>
<dbReference type="Gene3D" id="3.40.50.2300">
    <property type="match status" value="2"/>
</dbReference>
<dbReference type="EMBL" id="JAPZVQ010000001">
    <property type="protein sequence ID" value="MDA1383776.1"/>
    <property type="molecule type" value="Genomic_DNA"/>
</dbReference>
<evidence type="ECO:0000256" key="3">
    <source>
        <dbReference type="ARBA" id="ARBA00023163"/>
    </source>
</evidence>
<comment type="caution">
    <text evidence="5">The sequence shown here is derived from an EMBL/GenBank/DDBJ whole genome shotgun (WGS) entry which is preliminary data.</text>
</comment>
<dbReference type="SMART" id="SM00354">
    <property type="entry name" value="HTH_LACI"/>
    <property type="match status" value="1"/>
</dbReference>
<evidence type="ECO:0000313" key="7">
    <source>
        <dbReference type="Proteomes" id="UP001145799"/>
    </source>
</evidence>
<dbReference type="AlphaFoldDB" id="A0A9X3SW96"/>
<protein>
    <submittedName>
        <fullName evidence="6">DNA-binding LacI/PurR family transcriptional regulator</fullName>
    </submittedName>
    <submittedName>
        <fullName evidence="5">LacI family DNA-binding transcriptional regulator</fullName>
    </submittedName>
</protein>
<reference evidence="6 8" key="2">
    <citation type="submission" date="2023-07" db="EMBL/GenBank/DDBJ databases">
        <title>Sequencing the genomes of 1000 actinobacteria strains.</title>
        <authorList>
            <person name="Klenk H.-P."/>
        </authorList>
    </citation>
    <scope>NUCLEOTIDE SEQUENCE [LARGE SCALE GENOMIC DNA]</scope>
    <source>
        <strain evidence="6 8">DSM 44724</strain>
    </source>
</reference>
<feature type="domain" description="HTH lacI-type" evidence="4">
    <location>
        <begin position="8"/>
        <end position="62"/>
    </location>
</feature>